<evidence type="ECO:0000256" key="2">
    <source>
        <dbReference type="ARBA" id="ARBA00022801"/>
    </source>
</evidence>
<evidence type="ECO:0000256" key="4">
    <source>
        <dbReference type="RuleBase" id="RU361169"/>
    </source>
</evidence>
<accession>A0A4S4NTK5</accession>
<dbReference type="Pfam" id="PF00295">
    <property type="entry name" value="Glyco_hydro_28"/>
    <property type="match status" value="1"/>
</dbReference>
<dbReference type="SUPFAM" id="SSF51126">
    <property type="entry name" value="Pectin lyase-like"/>
    <property type="match status" value="1"/>
</dbReference>
<evidence type="ECO:0000313" key="8">
    <source>
        <dbReference type="Proteomes" id="UP000308528"/>
    </source>
</evidence>
<feature type="domain" description="Rhamnogalacturonase A/B/Epimerase-like pectate lyase" evidence="6">
    <location>
        <begin position="58"/>
        <end position="111"/>
    </location>
</feature>
<dbReference type="InterPro" id="IPR024535">
    <property type="entry name" value="RHGA/B-epi-like_pectate_lyase"/>
</dbReference>
<dbReference type="GO" id="GO:0005975">
    <property type="term" value="P:carbohydrate metabolic process"/>
    <property type="evidence" value="ECO:0007669"/>
    <property type="project" value="InterPro"/>
</dbReference>
<comment type="similarity">
    <text evidence="1 4">Belongs to the glycosyl hydrolase 28 family.</text>
</comment>
<name>A0A4S4NTK5_9BACT</name>
<dbReference type="OrthoDB" id="9795222at2"/>
<evidence type="ECO:0000313" key="7">
    <source>
        <dbReference type="EMBL" id="THH41821.1"/>
    </source>
</evidence>
<proteinExistence type="inferred from homology"/>
<feature type="signal peptide" evidence="5">
    <location>
        <begin position="1"/>
        <end position="19"/>
    </location>
</feature>
<dbReference type="PROSITE" id="PS00502">
    <property type="entry name" value="POLYGALACTURONASE"/>
    <property type="match status" value="1"/>
</dbReference>
<dbReference type="RefSeq" id="WP_136456686.1">
    <property type="nucleotide sequence ID" value="NZ_SRSF01000001.1"/>
</dbReference>
<dbReference type="AlphaFoldDB" id="A0A4S4NTK5"/>
<keyword evidence="5" id="KW-0732">Signal</keyword>
<keyword evidence="2 4" id="KW-0378">Hydrolase</keyword>
<dbReference type="Proteomes" id="UP000308528">
    <property type="component" value="Unassembled WGS sequence"/>
</dbReference>
<evidence type="ECO:0000256" key="5">
    <source>
        <dbReference type="SAM" id="SignalP"/>
    </source>
</evidence>
<protein>
    <submittedName>
        <fullName evidence="7">Glycoside hydrolase family 28 protein</fullName>
    </submittedName>
</protein>
<reference evidence="7 8" key="1">
    <citation type="submission" date="2019-04" db="EMBL/GenBank/DDBJ databases">
        <title>Lewinella litorea sp. nov., isolated from a marine sand.</title>
        <authorList>
            <person name="Yoon J.-H."/>
        </authorList>
    </citation>
    <scope>NUCLEOTIDE SEQUENCE [LARGE SCALE GENOMIC DNA]</scope>
    <source>
        <strain evidence="7 8">HSMS-39</strain>
    </source>
</reference>
<dbReference type="Pfam" id="PF12708">
    <property type="entry name" value="Pect-lyase_RHGA_epim"/>
    <property type="match status" value="1"/>
</dbReference>
<dbReference type="EMBL" id="SRSF01000001">
    <property type="protein sequence ID" value="THH41821.1"/>
    <property type="molecule type" value="Genomic_DNA"/>
</dbReference>
<dbReference type="InterPro" id="IPR012334">
    <property type="entry name" value="Pectin_lyas_fold"/>
</dbReference>
<dbReference type="InterPro" id="IPR000743">
    <property type="entry name" value="Glyco_hydro_28"/>
</dbReference>
<dbReference type="InterPro" id="IPR011050">
    <property type="entry name" value="Pectin_lyase_fold/virulence"/>
</dbReference>
<evidence type="ECO:0000256" key="3">
    <source>
        <dbReference type="ARBA" id="ARBA00023295"/>
    </source>
</evidence>
<evidence type="ECO:0000256" key="1">
    <source>
        <dbReference type="ARBA" id="ARBA00008834"/>
    </source>
</evidence>
<feature type="chain" id="PRO_5020878620" evidence="5">
    <location>
        <begin position="20"/>
        <end position="480"/>
    </location>
</feature>
<comment type="caution">
    <text evidence="7">The sequence shown here is derived from an EMBL/GenBank/DDBJ whole genome shotgun (WGS) entry which is preliminary data.</text>
</comment>
<dbReference type="InterPro" id="IPR006626">
    <property type="entry name" value="PbH1"/>
</dbReference>
<evidence type="ECO:0000259" key="6">
    <source>
        <dbReference type="Pfam" id="PF12708"/>
    </source>
</evidence>
<keyword evidence="8" id="KW-1185">Reference proteome</keyword>
<dbReference type="InterPro" id="IPR051801">
    <property type="entry name" value="GH28_Enzymes"/>
</dbReference>
<dbReference type="PANTHER" id="PTHR31339:SF9">
    <property type="entry name" value="PLASMIN AND FIBRONECTIN-BINDING PROTEIN A"/>
    <property type="match status" value="1"/>
</dbReference>
<keyword evidence="3 4" id="KW-0326">Glycosidase</keyword>
<dbReference type="PANTHER" id="PTHR31339">
    <property type="entry name" value="PECTIN LYASE-RELATED"/>
    <property type="match status" value="1"/>
</dbReference>
<sequence>MTRYLPGFLACLLFLHCQPAPETGAAADPSAAADPWAGMEDILSNIQPPEFPDRDFDITAEGAVADGRTDALPALRRAIEKCTTAGGGRVVVPAGDFYVKGPIHLKSNVNLHLSEGATLKFSTTPEDYLPAVHTRWEGVETYNYSPLIYAYEQENIAITGSGTLDGQASNENWWPWSGSDRYGWKEGMPSQADDNSRPQLYAWNTNEVPLEQRRFEGVSYLRPNFIQPFHCKNILIDGVTILNSPMWVLHPTLSENVTIQNVRVISHGPNSDGCDPESCNNVLIRNCYFDTGDDCIALKSGRNQDGRNSGRPIENVVIQDCEMKDGHGGVVIGSEVSGGARNIFAENCIMDSPNLERAIRVKTNKVRGGTIENLYFRNITVGEVREAVVRINMRYAIFSDTTQVYIPTVRNILIENVTSKKSRYGLLLEGYSPDHPITDVQLIDCKFEGVAEGNKIEFVDDLTYQDYYLNGELVEAPVVQ</sequence>
<gene>
    <name evidence="7" type="ORF">E4021_04325</name>
</gene>
<organism evidence="7 8">
    <name type="scientific">Neolewinella litorea</name>
    <dbReference type="NCBI Taxonomy" id="2562452"/>
    <lineage>
        <taxon>Bacteria</taxon>
        <taxon>Pseudomonadati</taxon>
        <taxon>Bacteroidota</taxon>
        <taxon>Saprospiria</taxon>
        <taxon>Saprospirales</taxon>
        <taxon>Lewinellaceae</taxon>
        <taxon>Neolewinella</taxon>
    </lineage>
</organism>
<dbReference type="Gene3D" id="2.160.20.10">
    <property type="entry name" value="Single-stranded right-handed beta-helix, Pectin lyase-like"/>
    <property type="match status" value="1"/>
</dbReference>
<dbReference type="SMART" id="SM00710">
    <property type="entry name" value="PbH1"/>
    <property type="match status" value="5"/>
</dbReference>
<dbReference type="GO" id="GO:0004650">
    <property type="term" value="F:polygalacturonase activity"/>
    <property type="evidence" value="ECO:0007669"/>
    <property type="project" value="InterPro"/>
</dbReference>